<dbReference type="Proteomes" id="UP000070529">
    <property type="component" value="Unassembled WGS sequence"/>
</dbReference>
<dbReference type="STRING" id="294935.ATN88_02630"/>
<name>A0A135I811_9GAMM</name>
<feature type="signal peptide" evidence="1">
    <location>
        <begin position="1"/>
        <end position="23"/>
    </location>
</feature>
<feature type="chain" id="PRO_5007465746" evidence="1">
    <location>
        <begin position="24"/>
        <end position="227"/>
    </location>
</feature>
<dbReference type="AlphaFoldDB" id="A0A135I811"/>
<comment type="caution">
    <text evidence="2">The sequence shown here is derived from an EMBL/GenBank/DDBJ whole genome shotgun (WGS) entry which is preliminary data.</text>
</comment>
<protein>
    <submittedName>
        <fullName evidence="2">Uncharacterized protein</fullName>
    </submittedName>
</protein>
<evidence type="ECO:0000313" key="3">
    <source>
        <dbReference type="Proteomes" id="UP000070529"/>
    </source>
</evidence>
<accession>A0A135I811</accession>
<dbReference type="RefSeq" id="WP_067416898.1">
    <property type="nucleotide sequence ID" value="NZ_LNTY01000034.1"/>
</dbReference>
<reference evidence="2 3" key="1">
    <citation type="submission" date="2015-11" db="EMBL/GenBank/DDBJ databases">
        <title>Genomic Taxonomy of the Vibrionaceae.</title>
        <authorList>
            <person name="Gomez-Gil B."/>
            <person name="Enciso-Ibarra J."/>
        </authorList>
    </citation>
    <scope>NUCLEOTIDE SEQUENCE [LARGE SCALE GENOMIC DNA]</scope>
    <source>
        <strain evidence="2 3">CAIM 912</strain>
    </source>
</reference>
<keyword evidence="1" id="KW-0732">Signal</keyword>
<organism evidence="2 3">
    <name type="scientific">Enterovibrio coralii</name>
    <dbReference type="NCBI Taxonomy" id="294935"/>
    <lineage>
        <taxon>Bacteria</taxon>
        <taxon>Pseudomonadati</taxon>
        <taxon>Pseudomonadota</taxon>
        <taxon>Gammaproteobacteria</taxon>
        <taxon>Vibrionales</taxon>
        <taxon>Vibrionaceae</taxon>
        <taxon>Enterovibrio</taxon>
    </lineage>
</organism>
<sequence length="227" mass="25341">MNKKFFSMLAALSLLAVSGLANATAYGVSVGWNTQEPQPIMDMMKTQKAEFAEYVREGFIRDMYIENSTVGGVELPIIKFVMDGNSEQDVRDKLGALPFQKRGLVVITDIRPLGEKWLNTEQTQRNFSLELTWKGGFDPLEMDMILSKDLQKVIELNNKGEVTSAYLDVQEFDNGLKKPIYHIALRAPNAESAREMAKQFEAVSKGYADVNLMYLGNQVSLSDIAAG</sequence>
<keyword evidence="3" id="KW-1185">Reference proteome</keyword>
<proteinExistence type="predicted"/>
<evidence type="ECO:0000256" key="1">
    <source>
        <dbReference type="SAM" id="SignalP"/>
    </source>
</evidence>
<dbReference type="EMBL" id="LNTY01000034">
    <property type="protein sequence ID" value="KXF81590.1"/>
    <property type="molecule type" value="Genomic_DNA"/>
</dbReference>
<dbReference type="OrthoDB" id="5812840at2"/>
<evidence type="ECO:0000313" key="2">
    <source>
        <dbReference type="EMBL" id="KXF81590.1"/>
    </source>
</evidence>
<gene>
    <name evidence="2" type="ORF">ATN88_02630</name>
</gene>